<keyword evidence="2" id="KW-1185">Reference proteome</keyword>
<evidence type="ECO:0000313" key="2">
    <source>
        <dbReference type="Proteomes" id="UP001241988"/>
    </source>
</evidence>
<dbReference type="Gene3D" id="3.40.50.1820">
    <property type="entry name" value="alpha/beta hydrolase"/>
    <property type="match status" value="1"/>
</dbReference>
<dbReference type="InterPro" id="IPR029058">
    <property type="entry name" value="AB_hydrolase_fold"/>
</dbReference>
<protein>
    <submittedName>
        <fullName evidence="1">Alpha/beta superfamily hydrolase</fullName>
    </submittedName>
</protein>
<comment type="caution">
    <text evidence="1">The sequence shown here is derived from an EMBL/GenBank/DDBJ whole genome shotgun (WGS) entry which is preliminary data.</text>
</comment>
<dbReference type="InterPro" id="IPR000801">
    <property type="entry name" value="Esterase-like"/>
</dbReference>
<sequence>MELEKYLDETRLDVIVVAIDQNSQKRKNEYCPWENGAYSKQFLETDFPSFGGKGAKYIEFIVDELKPCIDAKYRTLENRTAMAGISMGSLITVYAACRYPKTFNYLILFSGAFYANQEKIEELVAGTNLSEIRSLYMDCGSSEAGRGTFISKEFLASNRAVYKAVKKKVPIADFKVQEGEEHHYRSFKKRVPKLFTFLNNEVL</sequence>
<dbReference type="EMBL" id="JAUSWB010000005">
    <property type="protein sequence ID" value="MDQ0429307.1"/>
    <property type="molecule type" value="Genomic_DNA"/>
</dbReference>
<dbReference type="Proteomes" id="UP001241988">
    <property type="component" value="Unassembled WGS sequence"/>
</dbReference>
<dbReference type="PANTHER" id="PTHR48098:SF6">
    <property type="entry name" value="FERRI-BACILLIBACTIN ESTERASE BESA"/>
    <property type="match status" value="1"/>
</dbReference>
<gene>
    <name evidence="1" type="ORF">QOZ98_002135</name>
</gene>
<dbReference type="PANTHER" id="PTHR48098">
    <property type="entry name" value="ENTEROCHELIN ESTERASE-RELATED"/>
    <property type="match status" value="1"/>
</dbReference>
<name>A0ABU0GXN8_9BACL</name>
<proteinExistence type="predicted"/>
<organism evidence="1 2">
    <name type="scientific">Planomicrobium stackebrandtii</name>
    <dbReference type="NCBI Taxonomy" id="253160"/>
    <lineage>
        <taxon>Bacteria</taxon>
        <taxon>Bacillati</taxon>
        <taxon>Bacillota</taxon>
        <taxon>Bacilli</taxon>
        <taxon>Bacillales</taxon>
        <taxon>Caryophanaceae</taxon>
        <taxon>Planomicrobium</taxon>
    </lineage>
</organism>
<accession>A0ABU0GXN8</accession>
<evidence type="ECO:0000313" key="1">
    <source>
        <dbReference type="EMBL" id="MDQ0429307.1"/>
    </source>
</evidence>
<dbReference type="Pfam" id="PF00756">
    <property type="entry name" value="Esterase"/>
    <property type="match status" value="1"/>
</dbReference>
<reference evidence="1 2" key="1">
    <citation type="submission" date="2023-07" db="EMBL/GenBank/DDBJ databases">
        <title>Genomic Encyclopedia of Type Strains, Phase IV (KMG-IV): sequencing the most valuable type-strain genomes for metagenomic binning, comparative biology and taxonomic classification.</title>
        <authorList>
            <person name="Goeker M."/>
        </authorList>
    </citation>
    <scope>NUCLEOTIDE SEQUENCE [LARGE SCALE GENOMIC DNA]</scope>
    <source>
        <strain evidence="1 2">DSM 16419</strain>
    </source>
</reference>
<dbReference type="SUPFAM" id="SSF53474">
    <property type="entry name" value="alpha/beta-Hydrolases"/>
    <property type="match status" value="1"/>
</dbReference>
<dbReference type="GO" id="GO:0016787">
    <property type="term" value="F:hydrolase activity"/>
    <property type="evidence" value="ECO:0007669"/>
    <property type="project" value="UniProtKB-KW"/>
</dbReference>
<dbReference type="InterPro" id="IPR050583">
    <property type="entry name" value="Mycobacterial_A85_antigen"/>
</dbReference>
<keyword evidence="1" id="KW-0378">Hydrolase</keyword>